<dbReference type="InterPro" id="IPR008271">
    <property type="entry name" value="Ser/Thr_kinase_AS"/>
</dbReference>
<dbReference type="NCBIfam" id="NF033483">
    <property type="entry name" value="PknB_PASTA_kin"/>
    <property type="match status" value="1"/>
</dbReference>
<evidence type="ECO:0000256" key="5">
    <source>
        <dbReference type="ARBA" id="ARBA00022741"/>
    </source>
</evidence>
<dbReference type="CDD" id="cd06577">
    <property type="entry name" value="PASTA_pknB"/>
    <property type="match status" value="3"/>
</dbReference>
<dbReference type="GO" id="GO:0016301">
    <property type="term" value="F:kinase activity"/>
    <property type="evidence" value="ECO:0007669"/>
    <property type="project" value="UniProtKB-KW"/>
</dbReference>
<organism evidence="15">
    <name type="scientific">Barrientosiimonas endolithica</name>
    <dbReference type="NCBI Taxonomy" id="1535208"/>
    <lineage>
        <taxon>Bacteria</taxon>
        <taxon>Bacillati</taxon>
        <taxon>Actinomycetota</taxon>
        <taxon>Actinomycetes</taxon>
        <taxon>Micrococcales</taxon>
        <taxon>Dermacoccaceae</taxon>
        <taxon>Barrientosiimonas</taxon>
    </lineage>
</organism>
<sequence length="635" mass="67280">MTDSSETPRVLGGRYEVGELIGRGGMAEVHLGHDTRLGRQVAIKMLRADLARDQTFLTRFRREAQSAAGLNHHAIVAVYDSGEDVHIETGGARVDIPYIVMEYVDGKTLREILNEEGRLSPDEAARVTQGVLSALEYSHAKGIVHRDIKPANVMVSRGGSVKVMDFGIARALADASATMTSTQAVVGTARYLSPEQAQGEKVDQRSDLYSTGCLLFELLAGRTPFIGEPVSLVYQHIKDDPAPPSTYQPDVPQAMDAVTLHSLEKDRDRRYQTAGDFRSDLQAARAGQPISEAAVASLAALGADPTRVRAEPPEPATRRDHTADMSTAERPPRRTALWITAAVVALAAILGIGYLLSQMNPGGTTSATETVPSVRGMDQTQAEDVLRQAGFTPRATQVASEQQEGSVVEQDPAANSLAPPNSTVTITVSSGPGSISMIDVRGRTETEARQQLTAAGFDDSQIQVSSSPQDDTRYAKDQVASTTPASGSDVGPEQTITLRLSSGQVTVPENLSGQTTPDATLALNEVGLRVRQPITNRDTDDTNQQGRVLEVPQAGDKVDLNSEIELIVGQAPNETVTVPPPTTATPSPSTPSPTTTSPPETPTSEPPSQTPSPTPSSPAPSPTSTPEPTLSATTG</sequence>
<dbReference type="Pfam" id="PF00069">
    <property type="entry name" value="Pkinase"/>
    <property type="match status" value="1"/>
</dbReference>
<keyword evidence="2" id="KW-0723">Serine/threonine-protein kinase</keyword>
<dbReference type="RefSeq" id="WP_289231787.1">
    <property type="nucleotide sequence ID" value="NZ_AP027735.1"/>
</dbReference>
<dbReference type="PROSITE" id="PS00108">
    <property type="entry name" value="PROTEIN_KINASE_ST"/>
    <property type="match status" value="1"/>
</dbReference>
<dbReference type="EMBL" id="AP027735">
    <property type="protein sequence ID" value="BDZ59975.1"/>
    <property type="molecule type" value="Genomic_DNA"/>
</dbReference>
<keyword evidence="7 10" id="KW-0067">ATP-binding</keyword>
<evidence type="ECO:0000256" key="9">
    <source>
        <dbReference type="ARBA" id="ARBA00048679"/>
    </source>
</evidence>
<evidence type="ECO:0000259" key="13">
    <source>
        <dbReference type="PROSITE" id="PS50011"/>
    </source>
</evidence>
<dbReference type="Gene3D" id="3.30.10.20">
    <property type="match status" value="3"/>
</dbReference>
<feature type="domain" description="Protein kinase" evidence="13">
    <location>
        <begin position="15"/>
        <end position="291"/>
    </location>
</feature>
<comment type="catalytic activity">
    <reaction evidence="9">
        <text>L-seryl-[protein] + ATP = O-phospho-L-seryl-[protein] + ADP + H(+)</text>
        <dbReference type="Rhea" id="RHEA:17989"/>
        <dbReference type="Rhea" id="RHEA-COMP:9863"/>
        <dbReference type="Rhea" id="RHEA-COMP:11604"/>
        <dbReference type="ChEBI" id="CHEBI:15378"/>
        <dbReference type="ChEBI" id="CHEBI:29999"/>
        <dbReference type="ChEBI" id="CHEBI:30616"/>
        <dbReference type="ChEBI" id="CHEBI:83421"/>
        <dbReference type="ChEBI" id="CHEBI:456216"/>
        <dbReference type="EC" id="2.7.11.1"/>
    </reaction>
</comment>
<name>A0ABM8HG16_9MICO</name>
<dbReference type="PROSITE" id="PS51178">
    <property type="entry name" value="PASTA"/>
    <property type="match status" value="2"/>
</dbReference>
<keyword evidence="6 15" id="KW-0418">Kinase</keyword>
<dbReference type="EC" id="2.7.11.1" evidence="1"/>
<keyword evidence="12" id="KW-0812">Transmembrane</keyword>
<dbReference type="InterPro" id="IPR017441">
    <property type="entry name" value="Protein_kinase_ATP_BS"/>
</dbReference>
<feature type="compositionally biased region" description="Basic and acidic residues" evidence="11">
    <location>
        <begin position="306"/>
        <end position="323"/>
    </location>
</feature>
<dbReference type="PANTHER" id="PTHR43289">
    <property type="entry name" value="MITOGEN-ACTIVATED PROTEIN KINASE KINASE KINASE 20-RELATED"/>
    <property type="match status" value="1"/>
</dbReference>
<dbReference type="InterPro" id="IPR005543">
    <property type="entry name" value="PASTA_dom"/>
</dbReference>
<evidence type="ECO:0000256" key="12">
    <source>
        <dbReference type="SAM" id="Phobius"/>
    </source>
</evidence>
<dbReference type="Gene3D" id="3.30.200.20">
    <property type="entry name" value="Phosphorylase Kinase, domain 1"/>
    <property type="match status" value="1"/>
</dbReference>
<feature type="region of interest" description="Disordered" evidence="11">
    <location>
        <begin position="569"/>
        <end position="635"/>
    </location>
</feature>
<dbReference type="SUPFAM" id="SSF56112">
    <property type="entry name" value="Protein kinase-like (PK-like)"/>
    <property type="match status" value="1"/>
</dbReference>
<evidence type="ECO:0000256" key="10">
    <source>
        <dbReference type="PROSITE-ProRule" id="PRU10141"/>
    </source>
</evidence>
<feature type="region of interest" description="Disordered" evidence="11">
    <location>
        <begin position="304"/>
        <end position="330"/>
    </location>
</feature>
<dbReference type="SMART" id="SM00740">
    <property type="entry name" value="PASTA"/>
    <property type="match status" value="3"/>
</dbReference>
<dbReference type="Pfam" id="PF03793">
    <property type="entry name" value="PASTA"/>
    <property type="match status" value="3"/>
</dbReference>
<dbReference type="InterPro" id="IPR000719">
    <property type="entry name" value="Prot_kinase_dom"/>
</dbReference>
<dbReference type="Gene3D" id="1.10.510.10">
    <property type="entry name" value="Transferase(Phosphotransferase) domain 1"/>
    <property type="match status" value="1"/>
</dbReference>
<dbReference type="SMART" id="SM00220">
    <property type="entry name" value="S_TKc"/>
    <property type="match status" value="1"/>
</dbReference>
<dbReference type="PROSITE" id="PS00107">
    <property type="entry name" value="PROTEIN_KINASE_ATP"/>
    <property type="match status" value="1"/>
</dbReference>
<evidence type="ECO:0000313" key="15">
    <source>
        <dbReference type="EMBL" id="BDZ59975.1"/>
    </source>
</evidence>
<accession>A0ABM8HG16</accession>
<feature type="compositionally biased region" description="Polar residues" evidence="11">
    <location>
        <begin position="460"/>
        <end position="469"/>
    </location>
</feature>
<evidence type="ECO:0000256" key="7">
    <source>
        <dbReference type="ARBA" id="ARBA00022840"/>
    </source>
</evidence>
<feature type="compositionally biased region" description="Pro residues" evidence="11">
    <location>
        <begin position="578"/>
        <end position="591"/>
    </location>
</feature>
<dbReference type="PANTHER" id="PTHR43289:SF6">
    <property type="entry name" value="SERINE_THREONINE-PROTEIN KINASE NEKL-3"/>
    <property type="match status" value="1"/>
</dbReference>
<evidence type="ECO:0000256" key="1">
    <source>
        <dbReference type="ARBA" id="ARBA00012513"/>
    </source>
</evidence>
<proteinExistence type="predicted"/>
<keyword evidence="4" id="KW-0677">Repeat</keyword>
<feature type="transmembrane region" description="Helical" evidence="12">
    <location>
        <begin position="335"/>
        <end position="356"/>
    </location>
</feature>
<feature type="region of interest" description="Disordered" evidence="11">
    <location>
        <begin position="453"/>
        <end position="493"/>
    </location>
</feature>
<dbReference type="CDD" id="cd14014">
    <property type="entry name" value="STKc_PknB_like"/>
    <property type="match status" value="1"/>
</dbReference>
<comment type="catalytic activity">
    <reaction evidence="8">
        <text>L-threonyl-[protein] + ATP = O-phospho-L-threonyl-[protein] + ADP + H(+)</text>
        <dbReference type="Rhea" id="RHEA:46608"/>
        <dbReference type="Rhea" id="RHEA-COMP:11060"/>
        <dbReference type="Rhea" id="RHEA-COMP:11605"/>
        <dbReference type="ChEBI" id="CHEBI:15378"/>
        <dbReference type="ChEBI" id="CHEBI:30013"/>
        <dbReference type="ChEBI" id="CHEBI:30616"/>
        <dbReference type="ChEBI" id="CHEBI:61977"/>
        <dbReference type="ChEBI" id="CHEBI:456216"/>
        <dbReference type="EC" id="2.7.11.1"/>
    </reaction>
</comment>
<keyword evidence="5 10" id="KW-0547">Nucleotide-binding</keyword>
<evidence type="ECO:0000256" key="4">
    <source>
        <dbReference type="ARBA" id="ARBA00022737"/>
    </source>
</evidence>
<reference evidence="15" key="2">
    <citation type="submission" date="2023-02" db="EMBL/GenBank/DDBJ databases">
        <authorList>
            <person name="Sun Q."/>
            <person name="Mori K."/>
        </authorList>
    </citation>
    <scope>NUCLEOTIDE SEQUENCE</scope>
    <source>
        <strain evidence="15">NBRC 110608</strain>
    </source>
</reference>
<dbReference type="InterPro" id="IPR011009">
    <property type="entry name" value="Kinase-like_dom_sf"/>
</dbReference>
<keyword evidence="12" id="KW-0472">Membrane</keyword>
<feature type="compositionally biased region" description="Low complexity" evidence="11">
    <location>
        <begin position="626"/>
        <end position="635"/>
    </location>
</feature>
<evidence type="ECO:0000256" key="8">
    <source>
        <dbReference type="ARBA" id="ARBA00047899"/>
    </source>
</evidence>
<feature type="domain" description="PASTA" evidence="14">
    <location>
        <begin position="431"/>
        <end position="502"/>
    </location>
</feature>
<reference evidence="15" key="1">
    <citation type="journal article" date="2014" name="Int. J. Syst. Evol. Microbiol.">
        <title>Complete genome of a new Firmicutes species belonging to the dominant human colonic microbiota ('Ruminococcus bicirculans') reveals two chromosomes and a selective capacity to utilize plant glucans.</title>
        <authorList>
            <consortium name="NISC Comparative Sequencing Program"/>
            <person name="Wegmann U."/>
            <person name="Louis P."/>
            <person name="Goesmann A."/>
            <person name="Henrissat B."/>
            <person name="Duncan S.H."/>
            <person name="Flint H.J."/>
        </authorList>
    </citation>
    <scope>NUCLEOTIDE SEQUENCE</scope>
    <source>
        <strain evidence="15">NBRC 110608</strain>
    </source>
</reference>
<dbReference type="PROSITE" id="PS50011">
    <property type="entry name" value="PROTEIN_KINASE_DOM"/>
    <property type="match status" value="1"/>
</dbReference>
<evidence type="ECO:0000256" key="6">
    <source>
        <dbReference type="ARBA" id="ARBA00022777"/>
    </source>
</evidence>
<keyword evidence="12" id="KW-1133">Transmembrane helix</keyword>
<evidence type="ECO:0000256" key="3">
    <source>
        <dbReference type="ARBA" id="ARBA00022679"/>
    </source>
</evidence>
<gene>
    <name evidence="15" type="ORF">GCM10025872_36320</name>
</gene>
<evidence type="ECO:0000259" key="14">
    <source>
        <dbReference type="PROSITE" id="PS51178"/>
    </source>
</evidence>
<evidence type="ECO:0000256" key="11">
    <source>
        <dbReference type="SAM" id="MobiDB-lite"/>
    </source>
</evidence>
<keyword evidence="3" id="KW-0808">Transferase</keyword>
<feature type="domain" description="PASTA" evidence="14">
    <location>
        <begin position="365"/>
        <end position="430"/>
    </location>
</feature>
<protein>
    <recommendedName>
        <fullName evidence="1">non-specific serine/threonine protein kinase</fullName>
        <ecNumber evidence="1">2.7.11.1</ecNumber>
    </recommendedName>
</protein>
<evidence type="ECO:0000256" key="2">
    <source>
        <dbReference type="ARBA" id="ARBA00022527"/>
    </source>
</evidence>
<feature type="compositionally biased region" description="Pro residues" evidence="11">
    <location>
        <begin position="599"/>
        <end position="625"/>
    </location>
</feature>
<feature type="region of interest" description="Disordered" evidence="11">
    <location>
        <begin position="399"/>
        <end position="421"/>
    </location>
</feature>
<feature type="binding site" evidence="10">
    <location>
        <position position="44"/>
    </location>
    <ligand>
        <name>ATP</name>
        <dbReference type="ChEBI" id="CHEBI:30616"/>
    </ligand>
</feature>